<evidence type="ECO:0000313" key="2">
    <source>
        <dbReference type="EMBL" id="PBK96023.1"/>
    </source>
</evidence>
<sequence>MAFMIYVFLYVSLFTRIMAVSSLAITVPTQPHPRVNDSTSVLLTWSSDDSDPSQFFIAVGIMFPPDRNLTSFIQPVENFTATCNVSVVFQYAGQTFIEAIRASPTQADSNVTFASTDPFQVDEAPSTDSFSSVSTGGIFPSTSSNSGSAPVVSALFNDLSGLEVCYGDHHTGPPNSYYKKLLITIET</sequence>
<evidence type="ECO:0008006" key="4">
    <source>
        <dbReference type="Google" id="ProtNLM"/>
    </source>
</evidence>
<reference evidence="3" key="1">
    <citation type="journal article" date="2017" name="Nat. Ecol. Evol.">
        <title>Genome expansion and lineage-specific genetic innovations in the forest pathogenic fungi Armillaria.</title>
        <authorList>
            <person name="Sipos G."/>
            <person name="Prasanna A.N."/>
            <person name="Walter M.C."/>
            <person name="O'Connor E."/>
            <person name="Balint B."/>
            <person name="Krizsan K."/>
            <person name="Kiss B."/>
            <person name="Hess J."/>
            <person name="Varga T."/>
            <person name="Slot J."/>
            <person name="Riley R."/>
            <person name="Boka B."/>
            <person name="Rigling D."/>
            <person name="Barry K."/>
            <person name="Lee J."/>
            <person name="Mihaltcheva S."/>
            <person name="LaButti K."/>
            <person name="Lipzen A."/>
            <person name="Waldron R."/>
            <person name="Moloney N.M."/>
            <person name="Sperisen C."/>
            <person name="Kredics L."/>
            <person name="Vagvoelgyi C."/>
            <person name="Patrignani A."/>
            <person name="Fitzpatrick D."/>
            <person name="Nagy I."/>
            <person name="Doyle S."/>
            <person name="Anderson J.B."/>
            <person name="Grigoriev I.V."/>
            <person name="Gueldener U."/>
            <person name="Muensterkoetter M."/>
            <person name="Nagy L.G."/>
        </authorList>
    </citation>
    <scope>NUCLEOTIDE SEQUENCE [LARGE SCALE GENOMIC DNA]</scope>
    <source>
        <strain evidence="3">Ar21-2</strain>
    </source>
</reference>
<dbReference type="AlphaFoldDB" id="A0A2H3E629"/>
<feature type="signal peptide" evidence="1">
    <location>
        <begin position="1"/>
        <end position="19"/>
    </location>
</feature>
<protein>
    <recommendedName>
        <fullName evidence="4">Fibronectin type-III domain-containing protein</fullName>
    </recommendedName>
</protein>
<keyword evidence="3" id="KW-1185">Reference proteome</keyword>
<feature type="chain" id="PRO_5013561154" description="Fibronectin type-III domain-containing protein" evidence="1">
    <location>
        <begin position="20"/>
        <end position="187"/>
    </location>
</feature>
<dbReference type="EMBL" id="KZ293651">
    <property type="protein sequence ID" value="PBK96023.1"/>
    <property type="molecule type" value="Genomic_DNA"/>
</dbReference>
<dbReference type="OrthoDB" id="2972528at2759"/>
<evidence type="ECO:0000256" key="1">
    <source>
        <dbReference type="SAM" id="SignalP"/>
    </source>
</evidence>
<dbReference type="Proteomes" id="UP000217790">
    <property type="component" value="Unassembled WGS sequence"/>
</dbReference>
<accession>A0A2H3E629</accession>
<evidence type="ECO:0000313" key="3">
    <source>
        <dbReference type="Proteomes" id="UP000217790"/>
    </source>
</evidence>
<gene>
    <name evidence="2" type="ORF">ARMGADRAFT_1077533</name>
</gene>
<proteinExistence type="predicted"/>
<keyword evidence="1" id="KW-0732">Signal</keyword>
<dbReference type="InParanoid" id="A0A2H3E629"/>
<name>A0A2H3E629_ARMGA</name>
<organism evidence="2 3">
    <name type="scientific">Armillaria gallica</name>
    <name type="common">Bulbous honey fungus</name>
    <name type="synonym">Armillaria bulbosa</name>
    <dbReference type="NCBI Taxonomy" id="47427"/>
    <lineage>
        <taxon>Eukaryota</taxon>
        <taxon>Fungi</taxon>
        <taxon>Dikarya</taxon>
        <taxon>Basidiomycota</taxon>
        <taxon>Agaricomycotina</taxon>
        <taxon>Agaricomycetes</taxon>
        <taxon>Agaricomycetidae</taxon>
        <taxon>Agaricales</taxon>
        <taxon>Marasmiineae</taxon>
        <taxon>Physalacriaceae</taxon>
        <taxon>Armillaria</taxon>
    </lineage>
</organism>